<feature type="region of interest" description="Disordered" evidence="1">
    <location>
        <begin position="19"/>
        <end position="39"/>
    </location>
</feature>
<proteinExistence type="predicted"/>
<name>A0A0E0HQA2_ORYNI</name>
<evidence type="ECO:0000313" key="2">
    <source>
        <dbReference type="EnsemblPlants" id="ONIVA06G16050.1"/>
    </source>
</evidence>
<dbReference type="EnsemblPlants" id="ONIVA06G16050.1">
    <property type="protein sequence ID" value="ONIVA06G16050.1"/>
    <property type="gene ID" value="ONIVA06G16050"/>
</dbReference>
<dbReference type="AlphaFoldDB" id="A0A0E0HQA2"/>
<accession>A0A0E0HQA2</accession>
<dbReference type="Gramene" id="ONIVA06G16050.1">
    <property type="protein sequence ID" value="ONIVA06G16050.1"/>
    <property type="gene ID" value="ONIVA06G16050"/>
</dbReference>
<dbReference type="Proteomes" id="UP000006591">
    <property type="component" value="Chromosome 6"/>
</dbReference>
<sequence>MREQAVGCASKRCWVHQGMEKMPGGGEEKAKAWGWGTRRQKRSLSRRRRVLNNNLSEILVNSLRGKIMFFYHDDIKIKVPSGLMDTPEDQ</sequence>
<organism evidence="2">
    <name type="scientific">Oryza nivara</name>
    <name type="common">Indian wild rice</name>
    <name type="synonym">Oryza sativa f. spontanea</name>
    <dbReference type="NCBI Taxonomy" id="4536"/>
    <lineage>
        <taxon>Eukaryota</taxon>
        <taxon>Viridiplantae</taxon>
        <taxon>Streptophyta</taxon>
        <taxon>Embryophyta</taxon>
        <taxon>Tracheophyta</taxon>
        <taxon>Spermatophyta</taxon>
        <taxon>Magnoliopsida</taxon>
        <taxon>Liliopsida</taxon>
        <taxon>Poales</taxon>
        <taxon>Poaceae</taxon>
        <taxon>BOP clade</taxon>
        <taxon>Oryzoideae</taxon>
        <taxon>Oryzeae</taxon>
        <taxon>Oryzinae</taxon>
        <taxon>Oryza</taxon>
    </lineage>
</organism>
<evidence type="ECO:0000256" key="1">
    <source>
        <dbReference type="SAM" id="MobiDB-lite"/>
    </source>
</evidence>
<reference evidence="2" key="1">
    <citation type="submission" date="2015-04" db="UniProtKB">
        <authorList>
            <consortium name="EnsemblPlants"/>
        </authorList>
    </citation>
    <scope>IDENTIFICATION</scope>
    <source>
        <strain evidence="2">SL10</strain>
    </source>
</reference>
<evidence type="ECO:0000313" key="3">
    <source>
        <dbReference type="Proteomes" id="UP000006591"/>
    </source>
</evidence>
<dbReference type="HOGENOM" id="CLU_2444643_0_0_1"/>
<reference evidence="2" key="2">
    <citation type="submission" date="2018-04" db="EMBL/GenBank/DDBJ databases">
        <title>OnivRS2 (Oryza nivara Reference Sequence Version 2).</title>
        <authorList>
            <person name="Zhang J."/>
            <person name="Kudrna D."/>
            <person name="Lee S."/>
            <person name="Talag J."/>
            <person name="Rajasekar S."/>
            <person name="Welchert J."/>
            <person name="Hsing Y.-I."/>
            <person name="Wing R.A."/>
        </authorList>
    </citation>
    <scope>NUCLEOTIDE SEQUENCE [LARGE SCALE GENOMIC DNA]</scope>
    <source>
        <strain evidence="2">SL10</strain>
    </source>
</reference>
<protein>
    <submittedName>
        <fullName evidence="2">Uncharacterized protein</fullName>
    </submittedName>
</protein>
<keyword evidence="3" id="KW-1185">Reference proteome</keyword>